<dbReference type="Pfam" id="PF20310">
    <property type="entry name" value="HTH_Tnp_2"/>
    <property type="match status" value="1"/>
</dbReference>
<protein>
    <submittedName>
        <fullName evidence="1">Transposase</fullName>
    </submittedName>
</protein>
<dbReference type="HOGENOM" id="CLU_138501_1_1_9"/>
<keyword evidence="2" id="KW-1185">Reference proteome</keyword>
<organism evidence="1 2">
    <name type="scientific">Clostridium butyricum E4 str. BoNT E BL5262</name>
    <dbReference type="NCBI Taxonomy" id="632245"/>
    <lineage>
        <taxon>Bacteria</taxon>
        <taxon>Bacillati</taxon>
        <taxon>Bacillota</taxon>
        <taxon>Clostridia</taxon>
        <taxon>Eubacteriales</taxon>
        <taxon>Clostridiaceae</taxon>
        <taxon>Clostridium</taxon>
    </lineage>
</organism>
<reference evidence="1 2" key="1">
    <citation type="submission" date="2009-08" db="EMBL/GenBank/DDBJ databases">
        <authorList>
            <person name="Shrivastava S."/>
            <person name="Brinkac L.B."/>
            <person name="Brown J.L."/>
            <person name="Bruce D.B."/>
            <person name="Detter C."/>
            <person name="Green L.D."/>
            <person name="Munk C.A."/>
            <person name="Rogers Y.C."/>
            <person name="Tapia R."/>
            <person name="Sims D.R."/>
            <person name="Smith L.A."/>
            <person name="Smith T.J."/>
            <person name="Sutton G."/>
            <person name="Brettin T."/>
        </authorList>
    </citation>
    <scope>NUCLEOTIDE SEQUENCE [LARGE SCALE GENOMIC DNA]</scope>
    <source>
        <strain evidence="2">E4 str. BoNT E BL5262</strain>
    </source>
</reference>
<comment type="caution">
    <text evidence="1">The sequence shown here is derived from an EMBL/GenBank/DDBJ whole genome shotgun (WGS) entry which is preliminary data.</text>
</comment>
<dbReference type="AlphaFoldDB" id="C4IM19"/>
<dbReference type="Proteomes" id="UP000003081">
    <property type="component" value="Unassembled WGS sequence"/>
</dbReference>
<sequence>MSKITFDKSTIELLNENPYVVKVSEKSITYSNEFKRLFIEEYLKDKTPKVIFNEFGFDTEVLGKKRYEQAAARWIKSYRADGIIGLRDTRRENSGRTSEKNYLKMILFKNKKLKLSY</sequence>
<dbReference type="InterPro" id="IPR046929">
    <property type="entry name" value="HTH_Tnp"/>
</dbReference>
<gene>
    <name evidence="1" type="ORF">CLP_0197</name>
</gene>
<evidence type="ECO:0000313" key="2">
    <source>
        <dbReference type="Proteomes" id="UP000003081"/>
    </source>
</evidence>
<dbReference type="EMBL" id="ACOM01000007">
    <property type="protein sequence ID" value="EEP52792.1"/>
    <property type="molecule type" value="Genomic_DNA"/>
</dbReference>
<name>C4IM19_CLOBU</name>
<proteinExistence type="predicted"/>
<evidence type="ECO:0000313" key="1">
    <source>
        <dbReference type="EMBL" id="EEP52792.1"/>
    </source>
</evidence>
<accession>C4IM19</accession>
<dbReference type="eggNOG" id="COG2963">
    <property type="taxonomic scope" value="Bacteria"/>
</dbReference>